<feature type="transmembrane region" description="Helical" evidence="1">
    <location>
        <begin position="314"/>
        <end position="332"/>
    </location>
</feature>
<feature type="transmembrane region" description="Helical" evidence="1">
    <location>
        <begin position="14"/>
        <end position="36"/>
    </location>
</feature>
<feature type="transmembrane region" description="Helical" evidence="1">
    <location>
        <begin position="167"/>
        <end position="189"/>
    </location>
</feature>
<evidence type="ECO:0000313" key="3">
    <source>
        <dbReference type="Proteomes" id="UP000001745"/>
    </source>
</evidence>
<gene>
    <name evidence="2" type="ORF">TSTA_105550</name>
</gene>
<feature type="transmembrane region" description="Helical" evidence="1">
    <location>
        <begin position="195"/>
        <end position="212"/>
    </location>
</feature>
<protein>
    <submittedName>
        <fullName evidence="2">Uncharacterized protein</fullName>
    </submittedName>
</protein>
<keyword evidence="3" id="KW-1185">Reference proteome</keyword>
<accession>B8MPA5</accession>
<dbReference type="HOGENOM" id="CLU_674694_0_0_1"/>
<dbReference type="RefSeq" id="XP_002486582.1">
    <property type="nucleotide sequence ID" value="XM_002486537.1"/>
</dbReference>
<name>B8MPA5_TALSN</name>
<dbReference type="OrthoDB" id="4222736at2759"/>
<dbReference type="EMBL" id="EQ962658">
    <property type="protein sequence ID" value="EED14344.1"/>
    <property type="molecule type" value="Genomic_DNA"/>
</dbReference>
<dbReference type="AlphaFoldDB" id="B8MPA5"/>
<keyword evidence="1" id="KW-0472">Membrane</keyword>
<organism evidence="2 3">
    <name type="scientific">Talaromyces stipitatus (strain ATCC 10500 / CBS 375.48 / QM 6759 / NRRL 1006)</name>
    <name type="common">Penicillium stipitatum</name>
    <dbReference type="NCBI Taxonomy" id="441959"/>
    <lineage>
        <taxon>Eukaryota</taxon>
        <taxon>Fungi</taxon>
        <taxon>Dikarya</taxon>
        <taxon>Ascomycota</taxon>
        <taxon>Pezizomycotina</taxon>
        <taxon>Eurotiomycetes</taxon>
        <taxon>Eurotiomycetidae</taxon>
        <taxon>Eurotiales</taxon>
        <taxon>Trichocomaceae</taxon>
        <taxon>Talaromyces</taxon>
        <taxon>Talaromyces sect. Talaromyces</taxon>
    </lineage>
</organism>
<dbReference type="InParanoid" id="B8MPA5"/>
<keyword evidence="1" id="KW-0812">Transmembrane</keyword>
<reference evidence="3" key="1">
    <citation type="journal article" date="2015" name="Genome Announc.">
        <title>Genome sequence of the AIDS-associated pathogen Penicillium marneffei (ATCC18224) and its near taxonomic relative Talaromyces stipitatus (ATCC10500).</title>
        <authorList>
            <person name="Nierman W.C."/>
            <person name="Fedorova-Abrams N.D."/>
            <person name="Andrianopoulos A."/>
        </authorList>
    </citation>
    <scope>NUCLEOTIDE SEQUENCE [LARGE SCALE GENOMIC DNA]</scope>
    <source>
        <strain evidence="3">ATCC 10500 / CBS 375.48 / QM 6759 / NRRL 1006</strain>
    </source>
</reference>
<proteinExistence type="predicted"/>
<feature type="transmembrane region" description="Helical" evidence="1">
    <location>
        <begin position="369"/>
        <end position="390"/>
    </location>
</feature>
<dbReference type="GeneID" id="8100414"/>
<evidence type="ECO:0000256" key="1">
    <source>
        <dbReference type="SAM" id="Phobius"/>
    </source>
</evidence>
<feature type="transmembrane region" description="Helical" evidence="1">
    <location>
        <begin position="56"/>
        <end position="76"/>
    </location>
</feature>
<sequence length="408" mass="46793">MTFKSAIRIDLPRLLLLISSIFLAWFIWYTFYIWYIQTPIAPPSAQQKTNLPCTDANWSAGSAFFTLTALIFGYIAHPRGCLFWNRSGRIWRLSPVFALIEMDDHTDVEAEFGSNGDANEMKTLSAYRRVGHFPPGIEREYHSTCDRIFQEHLNIVGDFEKGPSFRVFVWFPMILQVIKLAVVGGPGAILTQVTGWSYFGAWLSIEILMVTISQRPLTAPERAQATSLSRRWRKSYETPDLVSYWLDRVYLWGLERLMIFDILPPATFRVTRYSGLCVAMCNFFLAWTLSSASSGGENHEPGTYLSLFECAVRALKIMALLLATVTPGLPLLAQRVLHFVWKNLRSVLWFDIGSLWFEDSLGDLEPLWPGYIAVCSYVLTFLFHSGIWWTEPFECWATMKPGYYDWLG</sequence>
<keyword evidence="1" id="KW-1133">Transmembrane helix</keyword>
<dbReference type="Proteomes" id="UP000001745">
    <property type="component" value="Unassembled WGS sequence"/>
</dbReference>
<evidence type="ECO:0000313" key="2">
    <source>
        <dbReference type="EMBL" id="EED14344.1"/>
    </source>
</evidence>
<dbReference type="VEuPathDB" id="FungiDB:TSTA_105550"/>